<feature type="non-terminal residue" evidence="1">
    <location>
        <position position="1"/>
    </location>
</feature>
<organism evidence="1 2">
    <name type="scientific">Meganyctiphanes norvegica</name>
    <name type="common">Northern krill</name>
    <name type="synonym">Thysanopoda norvegica</name>
    <dbReference type="NCBI Taxonomy" id="48144"/>
    <lineage>
        <taxon>Eukaryota</taxon>
        <taxon>Metazoa</taxon>
        <taxon>Ecdysozoa</taxon>
        <taxon>Arthropoda</taxon>
        <taxon>Crustacea</taxon>
        <taxon>Multicrustacea</taxon>
        <taxon>Malacostraca</taxon>
        <taxon>Eumalacostraca</taxon>
        <taxon>Eucarida</taxon>
        <taxon>Euphausiacea</taxon>
        <taxon>Euphausiidae</taxon>
        <taxon>Meganyctiphanes</taxon>
    </lineage>
</organism>
<protein>
    <submittedName>
        <fullName evidence="1">Uncharacterized protein</fullName>
    </submittedName>
</protein>
<evidence type="ECO:0000313" key="1">
    <source>
        <dbReference type="EMBL" id="CAL4088265.1"/>
    </source>
</evidence>
<reference evidence="1 2" key="1">
    <citation type="submission" date="2024-05" db="EMBL/GenBank/DDBJ databases">
        <authorList>
            <person name="Wallberg A."/>
        </authorList>
    </citation>
    <scope>NUCLEOTIDE SEQUENCE [LARGE SCALE GENOMIC DNA]</scope>
</reference>
<comment type="caution">
    <text evidence="1">The sequence shown here is derived from an EMBL/GenBank/DDBJ whole genome shotgun (WGS) entry which is preliminary data.</text>
</comment>
<evidence type="ECO:0000313" key="2">
    <source>
        <dbReference type="Proteomes" id="UP001497623"/>
    </source>
</evidence>
<accession>A0AAV2QIR3</accession>
<dbReference type="Proteomes" id="UP001497623">
    <property type="component" value="Unassembled WGS sequence"/>
</dbReference>
<sequence length="160" mass="18504">ESFDELLGKEPNSPEQTINLMPAQQVFTIAARFIKIFNSKKDAKRFEILTRYVLASMDSEHLKLSYVSCGTNKLLTIHWIRHMKNVGHIACQLLESLHAEVASENRLLLLYLHLLLTLTATNTWRILREDQFQPLRPALNKLTENIMTDLVARGFYHTLN</sequence>
<name>A0AAV2QIR3_MEGNR</name>
<proteinExistence type="predicted"/>
<dbReference type="EMBL" id="CAXKWB010007755">
    <property type="protein sequence ID" value="CAL4088265.1"/>
    <property type="molecule type" value="Genomic_DNA"/>
</dbReference>
<dbReference type="AlphaFoldDB" id="A0AAV2QIR3"/>
<gene>
    <name evidence="1" type="ORF">MNOR_LOCUS13506</name>
</gene>
<feature type="non-terminal residue" evidence="1">
    <location>
        <position position="160"/>
    </location>
</feature>
<keyword evidence="2" id="KW-1185">Reference proteome</keyword>